<name>A0A4R6RX63_9MICO</name>
<feature type="transmembrane region" description="Helical" evidence="6">
    <location>
        <begin position="152"/>
        <end position="175"/>
    </location>
</feature>
<dbReference type="AlphaFoldDB" id="A0A4R6RX63"/>
<dbReference type="Gene3D" id="1.20.1250.20">
    <property type="entry name" value="MFS general substrate transporter like domains"/>
    <property type="match status" value="1"/>
</dbReference>
<dbReference type="PROSITE" id="PS50850">
    <property type="entry name" value="MFS"/>
    <property type="match status" value="1"/>
</dbReference>
<feature type="transmembrane region" description="Helical" evidence="6">
    <location>
        <begin position="65"/>
        <end position="86"/>
    </location>
</feature>
<dbReference type="InterPro" id="IPR005828">
    <property type="entry name" value="MFS_sugar_transport-like"/>
</dbReference>
<keyword evidence="3 6" id="KW-0812">Transmembrane</keyword>
<dbReference type="PANTHER" id="PTHR23511:SF34">
    <property type="entry name" value="SYNAPTIC VESICLE GLYCOPROTEIN 2"/>
    <property type="match status" value="1"/>
</dbReference>
<dbReference type="GO" id="GO:0005886">
    <property type="term" value="C:plasma membrane"/>
    <property type="evidence" value="ECO:0007669"/>
    <property type="project" value="UniProtKB-SubCell"/>
</dbReference>
<feature type="transmembrane region" description="Helical" evidence="6">
    <location>
        <begin position="181"/>
        <end position="203"/>
    </location>
</feature>
<dbReference type="PROSITE" id="PS00217">
    <property type="entry name" value="SUGAR_TRANSPORT_2"/>
    <property type="match status" value="1"/>
</dbReference>
<dbReference type="CDD" id="cd17316">
    <property type="entry name" value="MFS_SV2_like"/>
    <property type="match status" value="1"/>
</dbReference>
<feature type="transmembrane region" description="Helical" evidence="6">
    <location>
        <begin position="432"/>
        <end position="453"/>
    </location>
</feature>
<dbReference type="InterPro" id="IPR020846">
    <property type="entry name" value="MFS_dom"/>
</dbReference>
<comment type="subcellular location">
    <subcellularLocation>
        <location evidence="1">Cell membrane</location>
        <topology evidence="1">Multi-pass membrane protein</topology>
    </subcellularLocation>
</comment>
<feature type="transmembrane region" description="Helical" evidence="6">
    <location>
        <begin position="281"/>
        <end position="301"/>
    </location>
</feature>
<dbReference type="OrthoDB" id="9787026at2"/>
<feature type="transmembrane region" description="Helical" evidence="6">
    <location>
        <begin position="344"/>
        <end position="363"/>
    </location>
</feature>
<dbReference type="RefSeq" id="WP_133617063.1">
    <property type="nucleotide sequence ID" value="NZ_SNYA01000005.1"/>
</dbReference>
<feature type="transmembrane region" description="Helical" evidence="6">
    <location>
        <begin position="33"/>
        <end position="59"/>
    </location>
</feature>
<feature type="transmembrane region" description="Helical" evidence="6">
    <location>
        <begin position="93"/>
        <end position="113"/>
    </location>
</feature>
<dbReference type="Proteomes" id="UP000295601">
    <property type="component" value="Unassembled WGS sequence"/>
</dbReference>
<gene>
    <name evidence="8" type="ORF">EDF62_2259</name>
</gene>
<evidence type="ECO:0000256" key="3">
    <source>
        <dbReference type="ARBA" id="ARBA00022692"/>
    </source>
</evidence>
<dbReference type="PANTHER" id="PTHR23511">
    <property type="entry name" value="SYNAPTIC VESICLE GLYCOPROTEIN 2"/>
    <property type="match status" value="1"/>
</dbReference>
<feature type="domain" description="Major facilitator superfamily (MFS) profile" evidence="7">
    <location>
        <begin position="28"/>
        <end position="457"/>
    </location>
</feature>
<evidence type="ECO:0000256" key="4">
    <source>
        <dbReference type="ARBA" id="ARBA00022989"/>
    </source>
</evidence>
<accession>A0A4R6RX63</accession>
<evidence type="ECO:0000256" key="6">
    <source>
        <dbReference type="SAM" id="Phobius"/>
    </source>
</evidence>
<keyword evidence="4 6" id="KW-1133">Transmembrane helix</keyword>
<dbReference type="InterPro" id="IPR005829">
    <property type="entry name" value="Sugar_transporter_CS"/>
</dbReference>
<dbReference type="SUPFAM" id="SSF103473">
    <property type="entry name" value="MFS general substrate transporter"/>
    <property type="match status" value="1"/>
</dbReference>
<evidence type="ECO:0000313" key="9">
    <source>
        <dbReference type="Proteomes" id="UP000295601"/>
    </source>
</evidence>
<evidence type="ECO:0000259" key="7">
    <source>
        <dbReference type="PROSITE" id="PS50850"/>
    </source>
</evidence>
<dbReference type="InterPro" id="IPR036259">
    <property type="entry name" value="MFS_trans_sf"/>
</dbReference>
<organism evidence="8 9">
    <name type="scientific">Leucobacter luti</name>
    <dbReference type="NCBI Taxonomy" id="340320"/>
    <lineage>
        <taxon>Bacteria</taxon>
        <taxon>Bacillati</taxon>
        <taxon>Actinomycetota</taxon>
        <taxon>Actinomycetes</taxon>
        <taxon>Micrococcales</taxon>
        <taxon>Microbacteriaceae</taxon>
        <taxon>Leucobacter</taxon>
    </lineage>
</organism>
<evidence type="ECO:0000313" key="8">
    <source>
        <dbReference type="EMBL" id="TDP91640.1"/>
    </source>
</evidence>
<sequence>MSVTPGGSESSLSQRLDALPFTKKHAKLLTGSGLGWALDAMDVGLISFIIAALTAHWGITAGEAGLIASIGFFGMAIGASLGGLLADRFGRRQVFAITLLVYGAATGASALVGGIAALLVLRFLVGLGLGAELPVASTYVSEFAPARIRGRLIVILEAFWAVGWTAAAIIGYFVVPSSEDGWRWAFALGAIPAVYAFIVRWALPESPRWLAGRGRTGEAERIVADFEASAGSVTVPDPERAEAPAVAAAPAAGAPAVAPVAVVAGSRLAGLWSREFRGRTLSIWVVWFCVNFAYYGAFIWIPSILVDAGFSLVRSFGFTLIITLAQLPGYAVAAWLIEKWGRRPTLSLFLVGSAASAVVFGTVHTEAAIIGAGMALSFFNLGAWGALYAVTPEIYPTSVRATGAGWAAGVGRIASIVAPLLVPVMLAGVGTAFTFAVFAAFFVIAAAATWGLVDRRGESLDDR</sequence>
<comment type="caution">
    <text evidence="8">The sequence shown here is derived from an EMBL/GenBank/DDBJ whole genome shotgun (WGS) entry which is preliminary data.</text>
</comment>
<evidence type="ECO:0000256" key="1">
    <source>
        <dbReference type="ARBA" id="ARBA00004651"/>
    </source>
</evidence>
<keyword evidence="5 6" id="KW-0472">Membrane</keyword>
<feature type="transmembrane region" description="Helical" evidence="6">
    <location>
        <begin position="369"/>
        <end position="391"/>
    </location>
</feature>
<dbReference type="EMBL" id="SNYA01000005">
    <property type="protein sequence ID" value="TDP91640.1"/>
    <property type="molecule type" value="Genomic_DNA"/>
</dbReference>
<keyword evidence="9" id="KW-1185">Reference proteome</keyword>
<feature type="transmembrane region" description="Helical" evidence="6">
    <location>
        <begin position="313"/>
        <end position="337"/>
    </location>
</feature>
<keyword evidence="2" id="KW-0813">Transport</keyword>
<evidence type="ECO:0000256" key="2">
    <source>
        <dbReference type="ARBA" id="ARBA00022448"/>
    </source>
</evidence>
<proteinExistence type="predicted"/>
<dbReference type="PROSITE" id="PS00216">
    <property type="entry name" value="SUGAR_TRANSPORT_1"/>
    <property type="match status" value="1"/>
</dbReference>
<protein>
    <submittedName>
        <fullName evidence="8">Putative MFS transporter</fullName>
    </submittedName>
</protein>
<dbReference type="Pfam" id="PF00083">
    <property type="entry name" value="Sugar_tr"/>
    <property type="match status" value="1"/>
</dbReference>
<reference evidence="8 9" key="1">
    <citation type="submission" date="2019-03" db="EMBL/GenBank/DDBJ databases">
        <title>Genomic analyses of the natural microbiome of Caenorhabditis elegans.</title>
        <authorList>
            <person name="Samuel B."/>
        </authorList>
    </citation>
    <scope>NUCLEOTIDE SEQUENCE [LARGE SCALE GENOMIC DNA]</scope>
    <source>
        <strain evidence="8 9">JUb18</strain>
    </source>
</reference>
<dbReference type="GO" id="GO:0022857">
    <property type="term" value="F:transmembrane transporter activity"/>
    <property type="evidence" value="ECO:0007669"/>
    <property type="project" value="InterPro"/>
</dbReference>
<feature type="transmembrane region" description="Helical" evidence="6">
    <location>
        <begin position="403"/>
        <end position="426"/>
    </location>
</feature>
<evidence type="ECO:0000256" key="5">
    <source>
        <dbReference type="ARBA" id="ARBA00023136"/>
    </source>
</evidence>